<dbReference type="SUPFAM" id="SSF46689">
    <property type="entry name" value="Homeodomain-like"/>
    <property type="match status" value="1"/>
</dbReference>
<keyword evidence="1 2" id="KW-0238">DNA-binding</keyword>
<dbReference type="GO" id="GO:0003677">
    <property type="term" value="F:DNA binding"/>
    <property type="evidence" value="ECO:0007669"/>
    <property type="project" value="UniProtKB-UniRule"/>
</dbReference>
<dbReference type="STRING" id="1171373.PACID_32840"/>
<protein>
    <submittedName>
        <fullName evidence="4">TetR family transcriptional regulator</fullName>
    </submittedName>
</protein>
<evidence type="ECO:0000313" key="5">
    <source>
        <dbReference type="Proteomes" id="UP000000214"/>
    </source>
</evidence>
<organism evidence="4 5">
    <name type="scientific">Acidipropionibacterium acidipropionici (strain ATCC 4875 / DSM 20272 / JCM 6432 / NBRC 12425 / NCIMB 8070 / 4)</name>
    <name type="common">Propionibacterium acidipropionici</name>
    <dbReference type="NCBI Taxonomy" id="1171373"/>
    <lineage>
        <taxon>Bacteria</taxon>
        <taxon>Bacillati</taxon>
        <taxon>Actinomycetota</taxon>
        <taxon>Actinomycetes</taxon>
        <taxon>Propionibacteriales</taxon>
        <taxon>Propionibacteriaceae</taxon>
        <taxon>Acidipropionibacterium</taxon>
    </lineage>
</organism>
<dbReference type="PROSITE" id="PS50977">
    <property type="entry name" value="HTH_TETR_2"/>
    <property type="match status" value="1"/>
</dbReference>
<evidence type="ECO:0000313" key="4">
    <source>
        <dbReference type="EMBL" id="AFV91044.1"/>
    </source>
</evidence>
<name>K7RSK2_ACIA4</name>
<dbReference type="Pfam" id="PF00440">
    <property type="entry name" value="TetR_N"/>
    <property type="match status" value="1"/>
</dbReference>
<evidence type="ECO:0000256" key="2">
    <source>
        <dbReference type="PROSITE-ProRule" id="PRU00335"/>
    </source>
</evidence>
<dbReference type="KEGG" id="pbo:PACID_32840"/>
<evidence type="ECO:0000256" key="1">
    <source>
        <dbReference type="ARBA" id="ARBA00023125"/>
    </source>
</evidence>
<dbReference type="Gene3D" id="1.10.357.10">
    <property type="entry name" value="Tetracycline Repressor, domain 2"/>
    <property type="match status" value="1"/>
</dbReference>
<dbReference type="PATRIC" id="fig|1171373.8.peg.3229"/>
<dbReference type="HOGENOM" id="CLU_069356_40_0_11"/>
<feature type="DNA-binding region" description="H-T-H motif" evidence="2">
    <location>
        <begin position="13"/>
        <end position="32"/>
    </location>
</feature>
<dbReference type="InterPro" id="IPR009057">
    <property type="entry name" value="Homeodomain-like_sf"/>
</dbReference>
<dbReference type="Proteomes" id="UP000000214">
    <property type="component" value="Chromosome"/>
</dbReference>
<dbReference type="AlphaFoldDB" id="K7RSK2"/>
<gene>
    <name evidence="4" type="ordered locus">PACID_32840</name>
</gene>
<accession>K7RSK2</accession>
<dbReference type="EMBL" id="CP003493">
    <property type="protein sequence ID" value="AFV91044.1"/>
    <property type="molecule type" value="Genomic_DNA"/>
</dbReference>
<sequence>MELARSGGAEAVVLREATRRTGVSPNAAYRHFDSREALLDEVAVRASRKLAESMKTSVARARAEFAGSDPKTIATEVILSACRGYIGFALMEPGWFNVSSAISDRAMTYLYDGASMPSGESATHEEPEDGPRTARAVLADVLVLPEGISWAPSISAEDLELMLRSMLYGFSVLSTVGALRREDHTQLEGRLLSLIRASVAGAIKQ</sequence>
<feature type="domain" description="HTH tetR-type" evidence="3">
    <location>
        <begin position="1"/>
        <end position="50"/>
    </location>
</feature>
<reference evidence="4 5" key="1">
    <citation type="journal article" date="2012" name="BMC Genomics">
        <title>The genome sequence of Propionibacterium acidipropionici provides insights into its biotechnological and industrial potential.</title>
        <authorList>
            <person name="Parizzi L.P."/>
            <person name="Grassi M.C."/>
            <person name="Llerena L.A."/>
            <person name="Carazzolle M.F."/>
            <person name="Queiroz V.L."/>
            <person name="Lunardi I."/>
            <person name="Zeidler A.F."/>
            <person name="Teixeira P.J."/>
            <person name="Mieczkowski P."/>
            <person name="Rincones J."/>
            <person name="Pereira G.A."/>
        </authorList>
    </citation>
    <scope>NUCLEOTIDE SEQUENCE [LARGE SCALE GENOMIC DNA]</scope>
    <source>
        <strain evidence="5">ATCC 4875 / DSM 20272 / JCM 6432 / NBRC 12425 / NCIMB 8070</strain>
    </source>
</reference>
<dbReference type="InterPro" id="IPR001647">
    <property type="entry name" value="HTH_TetR"/>
</dbReference>
<proteinExistence type="predicted"/>
<evidence type="ECO:0000259" key="3">
    <source>
        <dbReference type="PROSITE" id="PS50977"/>
    </source>
</evidence>
<dbReference type="eggNOG" id="COG1309">
    <property type="taxonomic scope" value="Bacteria"/>
</dbReference>